<dbReference type="PANTHER" id="PTHR30055">
    <property type="entry name" value="HTH-TYPE TRANSCRIPTIONAL REGULATOR RUTR"/>
    <property type="match status" value="1"/>
</dbReference>
<dbReference type="InterPro" id="IPR036271">
    <property type="entry name" value="Tet_transcr_reg_TetR-rel_C_sf"/>
</dbReference>
<dbReference type="PROSITE" id="PS50977">
    <property type="entry name" value="HTH_TETR_2"/>
    <property type="match status" value="1"/>
</dbReference>
<dbReference type="EMBL" id="RPFW01000001">
    <property type="protein sequence ID" value="TVZ06601.1"/>
    <property type="molecule type" value="Genomic_DNA"/>
</dbReference>
<keyword evidence="7" id="KW-1185">Reference proteome</keyword>
<evidence type="ECO:0000256" key="4">
    <source>
        <dbReference type="PROSITE-ProRule" id="PRU00335"/>
    </source>
</evidence>
<dbReference type="GO" id="GO:0003700">
    <property type="term" value="F:DNA-binding transcription factor activity"/>
    <property type="evidence" value="ECO:0007669"/>
    <property type="project" value="TreeGrafter"/>
</dbReference>
<sequence length="215" mass="23363">MSAPAEVRPNRRGVKSRERVLDAAERVMAEHGFEAATLARVVEEAGIPMSSVYHYFGSKDRILLAVMERGAARFFADLPDLSRRPGRPAQHLARVASAATRTLERHPNFLRMLIVFAAQPPPAGDGEIQAVVRRVRDHALELLRAQITAAFGDDPRSPATEQLARFALAAIDGAFVASQTDRGVTLEGLLQPLAPSLVAARRALLACEGQPPHPR</sequence>
<proteinExistence type="predicted"/>
<dbReference type="InterPro" id="IPR050109">
    <property type="entry name" value="HTH-type_TetR-like_transc_reg"/>
</dbReference>
<keyword evidence="2 4" id="KW-0238">DNA-binding</keyword>
<dbReference type="AlphaFoldDB" id="A0A6P2C9I3"/>
<protein>
    <submittedName>
        <fullName evidence="6">TetR/AcrR family transcriptional regulator</fullName>
    </submittedName>
</protein>
<name>A0A6P2C9I3_9ACTN</name>
<dbReference type="PANTHER" id="PTHR30055:SF234">
    <property type="entry name" value="HTH-TYPE TRANSCRIPTIONAL REGULATOR BETI"/>
    <property type="match status" value="1"/>
</dbReference>
<gene>
    <name evidence="6" type="ORF">EAS64_04215</name>
</gene>
<dbReference type="Pfam" id="PF00440">
    <property type="entry name" value="TetR_N"/>
    <property type="match status" value="1"/>
</dbReference>
<dbReference type="RefSeq" id="WP_145851354.1">
    <property type="nucleotide sequence ID" value="NZ_RPFW01000001.1"/>
</dbReference>
<evidence type="ECO:0000256" key="3">
    <source>
        <dbReference type="ARBA" id="ARBA00023163"/>
    </source>
</evidence>
<dbReference type="Proteomes" id="UP000460272">
    <property type="component" value="Unassembled WGS sequence"/>
</dbReference>
<evidence type="ECO:0000256" key="2">
    <source>
        <dbReference type="ARBA" id="ARBA00023125"/>
    </source>
</evidence>
<dbReference type="SUPFAM" id="SSF48498">
    <property type="entry name" value="Tetracyclin repressor-like, C-terminal domain"/>
    <property type="match status" value="1"/>
</dbReference>
<dbReference type="InterPro" id="IPR001647">
    <property type="entry name" value="HTH_TetR"/>
</dbReference>
<evidence type="ECO:0000313" key="7">
    <source>
        <dbReference type="Proteomes" id="UP000460272"/>
    </source>
</evidence>
<feature type="DNA-binding region" description="H-T-H motif" evidence="4">
    <location>
        <begin position="37"/>
        <end position="56"/>
    </location>
</feature>
<evidence type="ECO:0000259" key="5">
    <source>
        <dbReference type="PROSITE" id="PS50977"/>
    </source>
</evidence>
<evidence type="ECO:0000256" key="1">
    <source>
        <dbReference type="ARBA" id="ARBA00023015"/>
    </source>
</evidence>
<reference evidence="6 7" key="1">
    <citation type="submission" date="2018-11" db="EMBL/GenBank/DDBJ databases">
        <title>Trebonia kvetii gen.nov., sp.nov., a novel acidophilic actinobacterium, and proposal of the new actinobacterial family Treboniaceae fam. nov.</title>
        <authorList>
            <person name="Rapoport D."/>
            <person name="Sagova-Mareckova M."/>
            <person name="Sedlacek I."/>
            <person name="Provaznik J."/>
            <person name="Kralova S."/>
            <person name="Pavlinic D."/>
            <person name="Benes V."/>
            <person name="Kopecky J."/>
        </authorList>
    </citation>
    <scope>NUCLEOTIDE SEQUENCE [LARGE SCALE GENOMIC DNA]</scope>
    <source>
        <strain evidence="6 7">15Tr583</strain>
    </source>
</reference>
<dbReference type="OrthoDB" id="4899232at2"/>
<keyword evidence="3" id="KW-0804">Transcription</keyword>
<accession>A0A6P2C9I3</accession>
<dbReference type="Gene3D" id="1.10.357.10">
    <property type="entry name" value="Tetracycline Repressor, domain 2"/>
    <property type="match status" value="1"/>
</dbReference>
<dbReference type="InterPro" id="IPR009057">
    <property type="entry name" value="Homeodomain-like_sf"/>
</dbReference>
<comment type="caution">
    <text evidence="6">The sequence shown here is derived from an EMBL/GenBank/DDBJ whole genome shotgun (WGS) entry which is preliminary data.</text>
</comment>
<evidence type="ECO:0000313" key="6">
    <source>
        <dbReference type="EMBL" id="TVZ06601.1"/>
    </source>
</evidence>
<keyword evidence="1" id="KW-0805">Transcription regulation</keyword>
<dbReference type="PRINTS" id="PR00455">
    <property type="entry name" value="HTHTETR"/>
</dbReference>
<organism evidence="6 7">
    <name type="scientific">Trebonia kvetii</name>
    <dbReference type="NCBI Taxonomy" id="2480626"/>
    <lineage>
        <taxon>Bacteria</taxon>
        <taxon>Bacillati</taxon>
        <taxon>Actinomycetota</taxon>
        <taxon>Actinomycetes</taxon>
        <taxon>Streptosporangiales</taxon>
        <taxon>Treboniaceae</taxon>
        <taxon>Trebonia</taxon>
    </lineage>
</organism>
<feature type="domain" description="HTH tetR-type" evidence="5">
    <location>
        <begin position="14"/>
        <end position="74"/>
    </location>
</feature>
<dbReference type="SUPFAM" id="SSF46689">
    <property type="entry name" value="Homeodomain-like"/>
    <property type="match status" value="1"/>
</dbReference>
<dbReference type="GO" id="GO:0000976">
    <property type="term" value="F:transcription cis-regulatory region binding"/>
    <property type="evidence" value="ECO:0007669"/>
    <property type="project" value="TreeGrafter"/>
</dbReference>